<comment type="caution">
    <text evidence="1">The sequence shown here is derived from an EMBL/GenBank/DDBJ whole genome shotgun (WGS) entry which is preliminary data.</text>
</comment>
<keyword evidence="2" id="KW-1185">Reference proteome</keyword>
<dbReference type="AlphaFoldDB" id="V6ARH1"/>
<dbReference type="Proteomes" id="UP000018159">
    <property type="component" value="Unassembled WGS sequence"/>
</dbReference>
<protein>
    <recommendedName>
        <fullName evidence="3">Intracellular proteinase inhibitor BsuPI domain-containing protein</fullName>
    </recommendedName>
</protein>
<dbReference type="OrthoDB" id="24807at2157"/>
<sequence>MLPKGLVIAVVSGMLASGVLGAYFIKIASEQYELEFVEGPSVSVMVEKPDYKLGETVRITIINSGTEKIEIAKDLPTIQIRALDGTVFYSEYLSPLILEQKQERFFDWNQRKSDGSQVLEGRYVVDVLVYGEDKQKLTDRLTINILK</sequence>
<dbReference type="EMBL" id="CBTY010000006">
    <property type="protein sequence ID" value="CDI05247.1"/>
    <property type="molecule type" value="Genomic_DNA"/>
</dbReference>
<proteinExistence type="predicted"/>
<gene>
    <name evidence="1" type="ORF">NITUZ_140322</name>
</gene>
<evidence type="ECO:0000313" key="2">
    <source>
        <dbReference type="Proteomes" id="UP000018159"/>
    </source>
</evidence>
<name>V6ARH1_9ARCH</name>
<dbReference type="RefSeq" id="WP_048194748.1">
    <property type="nucleotide sequence ID" value="NZ_CBTY010000006.1"/>
</dbReference>
<evidence type="ECO:0000313" key="1">
    <source>
        <dbReference type="EMBL" id="CDI05247.1"/>
    </source>
</evidence>
<organism evidence="1 2">
    <name type="scientific">Candidatus Nitrosotenuis uzonensis</name>
    <dbReference type="NCBI Taxonomy" id="1407055"/>
    <lineage>
        <taxon>Archaea</taxon>
        <taxon>Nitrososphaerota</taxon>
        <taxon>Candidatus Nitrosotenuis</taxon>
    </lineage>
</organism>
<accession>V6ARH1</accession>
<reference evidence="1 2" key="1">
    <citation type="journal article" date="2013" name="PLoS ONE">
        <title>Enrichment and Genome Sequence of the Group I.1a Ammonia-Oxidizing Archaeon ?Ca. Nitrosotenuis uzonensis? Representing a Clade Globally.</title>
        <authorList>
            <person name="Lebedeva E.V."/>
            <person name="Hatzenpichler R."/>
            <person name="Pelletier E."/>
            <person name="Schuster N."/>
            <person name="Hauzmayer S."/>
            <person name="Bulaev A."/>
            <person name="Grigor'eva N.V."/>
            <person name="Galushko A."/>
            <person name="Schmid M."/>
            <person name="Palatinszky M."/>
            <person name="Le Paslier D."/>
            <person name="Daims H."/>
            <person name="Wagner M."/>
        </authorList>
    </citation>
    <scope>NUCLEOTIDE SEQUENCE [LARGE SCALE GENOMIC DNA]</scope>
    <source>
        <strain evidence="1 2">N4</strain>
    </source>
</reference>
<dbReference type="STRING" id="1407055.NITUZ_140322"/>
<evidence type="ECO:0008006" key="3">
    <source>
        <dbReference type="Google" id="ProtNLM"/>
    </source>
</evidence>